<gene>
    <name evidence="2" type="ORF">DES48_10814</name>
</gene>
<keyword evidence="3" id="KW-1185">Reference proteome</keyword>
<accession>A0A366DYY1</accession>
<dbReference type="PANTHER" id="PTHR36974">
    <property type="entry name" value="MEMBRANE PROTEIN-RELATED"/>
    <property type="match status" value="1"/>
</dbReference>
<organism evidence="2 3">
    <name type="scientific">Paraliobacillus ryukyuensis</name>
    <dbReference type="NCBI Taxonomy" id="200904"/>
    <lineage>
        <taxon>Bacteria</taxon>
        <taxon>Bacillati</taxon>
        <taxon>Bacillota</taxon>
        <taxon>Bacilli</taxon>
        <taxon>Bacillales</taxon>
        <taxon>Bacillaceae</taxon>
        <taxon>Paraliobacillus</taxon>
    </lineage>
</organism>
<feature type="transmembrane region" description="Helical" evidence="1">
    <location>
        <begin position="35"/>
        <end position="56"/>
    </location>
</feature>
<dbReference type="RefSeq" id="WP_113869278.1">
    <property type="nucleotide sequence ID" value="NZ_BAABQN010000012.1"/>
</dbReference>
<dbReference type="PANTHER" id="PTHR36974:SF1">
    <property type="entry name" value="DOXX FAMILY MEMBRANE PROTEIN"/>
    <property type="match status" value="1"/>
</dbReference>
<sequence>MKTFFRLLYSIILFGAGILHFIREKSFRRIVPKVLPLRKTIVLITGAFEIIFSLLLWMKKGQAVTSKLLAGFMIAVFPANIYMAVKKIAFKPGGSISPWLLWLRLPLQIPLVIGALTLGKKNNK</sequence>
<keyword evidence="1" id="KW-0472">Membrane</keyword>
<dbReference type="STRING" id="200904.GCA_900168775_02787"/>
<dbReference type="Proteomes" id="UP000252254">
    <property type="component" value="Unassembled WGS sequence"/>
</dbReference>
<reference evidence="2 3" key="1">
    <citation type="submission" date="2018-06" db="EMBL/GenBank/DDBJ databases">
        <title>Genomic Encyclopedia of Type Strains, Phase IV (KMG-IV): sequencing the most valuable type-strain genomes for metagenomic binning, comparative biology and taxonomic classification.</title>
        <authorList>
            <person name="Goeker M."/>
        </authorList>
    </citation>
    <scope>NUCLEOTIDE SEQUENCE [LARGE SCALE GENOMIC DNA]</scope>
    <source>
        <strain evidence="2 3">DSM 15140</strain>
    </source>
</reference>
<keyword evidence="1" id="KW-0812">Transmembrane</keyword>
<proteinExistence type="predicted"/>
<feature type="transmembrane region" description="Helical" evidence="1">
    <location>
        <begin position="7"/>
        <end position="23"/>
    </location>
</feature>
<evidence type="ECO:0000313" key="3">
    <source>
        <dbReference type="Proteomes" id="UP000252254"/>
    </source>
</evidence>
<comment type="caution">
    <text evidence="2">The sequence shown here is derived from an EMBL/GenBank/DDBJ whole genome shotgun (WGS) entry which is preliminary data.</text>
</comment>
<feature type="transmembrane region" description="Helical" evidence="1">
    <location>
        <begin position="97"/>
        <end position="118"/>
    </location>
</feature>
<evidence type="ECO:0000256" key="1">
    <source>
        <dbReference type="SAM" id="Phobius"/>
    </source>
</evidence>
<protein>
    <submittedName>
        <fullName evidence="2">Putative membrane protein</fullName>
    </submittedName>
</protein>
<evidence type="ECO:0000313" key="2">
    <source>
        <dbReference type="EMBL" id="RBO95306.1"/>
    </source>
</evidence>
<name>A0A366DYY1_9BACI</name>
<dbReference type="OrthoDB" id="327939at2"/>
<dbReference type="AlphaFoldDB" id="A0A366DYY1"/>
<keyword evidence="1" id="KW-1133">Transmembrane helix</keyword>
<feature type="transmembrane region" description="Helical" evidence="1">
    <location>
        <begin position="68"/>
        <end position="85"/>
    </location>
</feature>
<dbReference type="EMBL" id="QNRI01000008">
    <property type="protein sequence ID" value="RBO95306.1"/>
    <property type="molecule type" value="Genomic_DNA"/>
</dbReference>